<accession>A0A7I8W9E0</accession>
<proteinExistence type="inferred from homology"/>
<evidence type="ECO:0000256" key="7">
    <source>
        <dbReference type="ARBA" id="ARBA00023180"/>
    </source>
</evidence>
<sequence length="229" mass="25671">MNTTISPSTPEYFMYSFGKEDSVLITIESPDDLCMHVSVQDRKVDDSALVYCICIEALITFGSIINKKAFPGGFFLVFVASLTKSDCTKAVEKHPGNNTKKFISFTVKSALPKSKYWEPILFAIAWFLLFYIVAMVICCICYFTLTWNRFKKNVSQPLVTERNDGMRSPIVASEGQMDGYGATTDAPQSTGIPHVIRRQSSDSSLNEDDFDTLNDAESDKNVFRSKNNI</sequence>
<feature type="region of interest" description="Disordered" evidence="8">
    <location>
        <begin position="182"/>
        <end position="210"/>
    </location>
</feature>
<dbReference type="PANTHER" id="PTHR12185:SF14">
    <property type="entry name" value="CHOLESTEROL UPTAKE PROTEIN 1"/>
    <property type="match status" value="1"/>
</dbReference>
<evidence type="ECO:0000256" key="9">
    <source>
        <dbReference type="SAM" id="Phobius"/>
    </source>
</evidence>
<keyword evidence="7" id="KW-0325">Glycoprotein</keyword>
<dbReference type="EMBL" id="CAJFCJ010000022">
    <property type="protein sequence ID" value="CAD5124719.1"/>
    <property type="molecule type" value="Genomic_DNA"/>
</dbReference>
<evidence type="ECO:0000256" key="1">
    <source>
        <dbReference type="ARBA" id="ARBA00004141"/>
    </source>
</evidence>
<dbReference type="AlphaFoldDB" id="A0A7I8W9E0"/>
<comment type="subcellular location">
    <subcellularLocation>
        <location evidence="1">Membrane</location>
        <topology evidence="1">Multi-pass membrane protein</topology>
    </subcellularLocation>
</comment>
<dbReference type="GO" id="GO:0003725">
    <property type="term" value="F:double-stranded RNA binding"/>
    <property type="evidence" value="ECO:0007669"/>
    <property type="project" value="TreeGrafter"/>
</dbReference>
<evidence type="ECO:0000256" key="6">
    <source>
        <dbReference type="ARBA" id="ARBA00023136"/>
    </source>
</evidence>
<evidence type="ECO:0000256" key="8">
    <source>
        <dbReference type="SAM" id="MobiDB-lite"/>
    </source>
</evidence>
<dbReference type="Proteomes" id="UP000549394">
    <property type="component" value="Unassembled WGS sequence"/>
</dbReference>
<gene>
    <name evidence="10" type="ORF">DGYR_LOCUS12213</name>
</gene>
<dbReference type="PANTHER" id="PTHR12185">
    <property type="entry name" value="SID1 TRANSMEMBRANE FAMILY MEMEBER"/>
    <property type="match status" value="1"/>
</dbReference>
<keyword evidence="11" id="KW-1185">Reference proteome</keyword>
<dbReference type="GO" id="GO:0051033">
    <property type="term" value="F:RNA transmembrane transporter activity"/>
    <property type="evidence" value="ECO:0007669"/>
    <property type="project" value="TreeGrafter"/>
</dbReference>
<comment type="similarity">
    <text evidence="2">Belongs to the SID1 family.</text>
</comment>
<dbReference type="InterPro" id="IPR025958">
    <property type="entry name" value="SID1_TM_fam"/>
</dbReference>
<organism evidence="10 11">
    <name type="scientific">Dimorphilus gyrociliatus</name>
    <dbReference type="NCBI Taxonomy" id="2664684"/>
    <lineage>
        <taxon>Eukaryota</taxon>
        <taxon>Metazoa</taxon>
        <taxon>Spiralia</taxon>
        <taxon>Lophotrochozoa</taxon>
        <taxon>Annelida</taxon>
        <taxon>Polychaeta</taxon>
        <taxon>Polychaeta incertae sedis</taxon>
        <taxon>Dinophilidae</taxon>
        <taxon>Dimorphilus</taxon>
    </lineage>
</organism>
<evidence type="ECO:0000256" key="5">
    <source>
        <dbReference type="ARBA" id="ARBA00022989"/>
    </source>
</evidence>
<dbReference type="OrthoDB" id="416618at2759"/>
<evidence type="ECO:0000256" key="4">
    <source>
        <dbReference type="ARBA" id="ARBA00022729"/>
    </source>
</evidence>
<comment type="caution">
    <text evidence="10">The sequence shown here is derived from an EMBL/GenBank/DDBJ whole genome shotgun (WGS) entry which is preliminary data.</text>
</comment>
<keyword evidence="4" id="KW-0732">Signal</keyword>
<evidence type="ECO:0000256" key="3">
    <source>
        <dbReference type="ARBA" id="ARBA00022692"/>
    </source>
</evidence>
<evidence type="ECO:0000256" key="2">
    <source>
        <dbReference type="ARBA" id="ARBA00006618"/>
    </source>
</evidence>
<feature type="transmembrane region" description="Helical" evidence="9">
    <location>
        <begin position="48"/>
        <end position="65"/>
    </location>
</feature>
<dbReference type="GO" id="GO:0005764">
    <property type="term" value="C:lysosome"/>
    <property type="evidence" value="ECO:0007669"/>
    <property type="project" value="TreeGrafter"/>
</dbReference>
<keyword evidence="3 9" id="KW-0812">Transmembrane</keyword>
<evidence type="ECO:0000313" key="11">
    <source>
        <dbReference type="Proteomes" id="UP000549394"/>
    </source>
</evidence>
<evidence type="ECO:0000313" key="10">
    <source>
        <dbReference type="EMBL" id="CAD5124719.1"/>
    </source>
</evidence>
<dbReference type="GO" id="GO:0005886">
    <property type="term" value="C:plasma membrane"/>
    <property type="evidence" value="ECO:0007669"/>
    <property type="project" value="TreeGrafter"/>
</dbReference>
<protein>
    <submittedName>
        <fullName evidence="10">DgyrCDS12990</fullName>
    </submittedName>
</protein>
<name>A0A7I8W9E0_9ANNE</name>
<keyword evidence="5 9" id="KW-1133">Transmembrane helix</keyword>
<reference evidence="10 11" key="1">
    <citation type="submission" date="2020-08" db="EMBL/GenBank/DDBJ databases">
        <authorList>
            <person name="Hejnol A."/>
        </authorList>
    </citation>
    <scope>NUCLEOTIDE SEQUENCE [LARGE SCALE GENOMIC DNA]</scope>
</reference>
<keyword evidence="6 9" id="KW-0472">Membrane</keyword>
<dbReference type="Pfam" id="PF13965">
    <property type="entry name" value="SID-1_RNA_chan"/>
    <property type="match status" value="1"/>
</dbReference>
<feature type="transmembrane region" description="Helical" evidence="9">
    <location>
        <begin position="120"/>
        <end position="145"/>
    </location>
</feature>